<dbReference type="RefSeq" id="WP_091118288.1">
    <property type="nucleotide sequence ID" value="NZ_FMHY01000002.1"/>
</dbReference>
<dbReference type="PROSITE" id="PS00600">
    <property type="entry name" value="AA_TRANSFER_CLASS_3"/>
    <property type="match status" value="1"/>
</dbReference>
<dbReference type="PIRSF" id="PIRSF000521">
    <property type="entry name" value="Transaminase_4ab_Lys_Orn"/>
    <property type="match status" value="1"/>
</dbReference>
<evidence type="ECO:0000313" key="6">
    <source>
        <dbReference type="EMBL" id="SCL53258.1"/>
    </source>
</evidence>
<evidence type="ECO:0000256" key="1">
    <source>
        <dbReference type="ARBA" id="ARBA00001933"/>
    </source>
</evidence>
<organism evidence="6 7">
    <name type="scientific">Micromonospora eburnea</name>
    <dbReference type="NCBI Taxonomy" id="227316"/>
    <lineage>
        <taxon>Bacteria</taxon>
        <taxon>Bacillati</taxon>
        <taxon>Actinomycetota</taxon>
        <taxon>Actinomycetes</taxon>
        <taxon>Micromonosporales</taxon>
        <taxon>Micromonosporaceae</taxon>
        <taxon>Micromonospora</taxon>
    </lineage>
</organism>
<dbReference type="STRING" id="227316.GA0070604_2735"/>
<dbReference type="PANTHER" id="PTHR11986">
    <property type="entry name" value="AMINOTRANSFERASE CLASS III"/>
    <property type="match status" value="1"/>
</dbReference>
<dbReference type="EMBL" id="FMHY01000002">
    <property type="protein sequence ID" value="SCL53258.1"/>
    <property type="molecule type" value="Genomic_DNA"/>
</dbReference>
<dbReference type="Proteomes" id="UP000199696">
    <property type="component" value="Unassembled WGS sequence"/>
</dbReference>
<dbReference type="PANTHER" id="PTHR11986:SF79">
    <property type="entry name" value="ACETYLORNITHINE AMINOTRANSFERASE, MITOCHONDRIAL"/>
    <property type="match status" value="1"/>
</dbReference>
<dbReference type="FunFam" id="3.40.640.10:FF:000004">
    <property type="entry name" value="Acetylornithine aminotransferase"/>
    <property type="match status" value="1"/>
</dbReference>
<sequence>MTSLDDRQRIFSALGRHWNPTAATMLAAAGRSVESHASGTQVYAEDGTAALDLAASYGVFLVGHGNPRVAEAVTEALRQASAIPPGAVHPATAALFRALLDILPAGLDRFALGSSGAEICETALRAVRLARPDRQRIVVAEGSYHGKTLAALSLLGQRNHRAPFEPLGTHLVVVPYGDAAAVRAAVADGSVAAVFLEPVLGGAHLTVPPPGYVREVAAACAATDTLFVADEIQTGFGRTGRMFAVEHDGVRPDVMLLSKALTGGFVPVGVCALSSAVVEAAGRHPRWHPSLLASGSSVTGVAVAAAAATIDEVRERDLPARAAELGPRLTEGLAAAVRRHPKHLLAAPGIGLMAGLRTANPAVELMVSIGMGQRGVHTGHSLNEQISEPVLRTYPPLTCTAEEIDQALAALEETLTWLDRQPRALTRAATALLRRQYRIPPRLMLRLQRSPIRMDWQAA</sequence>
<dbReference type="AlphaFoldDB" id="A0A1C6UH32"/>
<proteinExistence type="inferred from homology"/>
<protein>
    <submittedName>
        <fullName evidence="6">Putrescine aminotransferase</fullName>
    </submittedName>
</protein>
<keyword evidence="3 6" id="KW-0808">Transferase</keyword>
<dbReference type="InterPro" id="IPR015424">
    <property type="entry name" value="PyrdxlP-dep_Trfase"/>
</dbReference>
<dbReference type="CDD" id="cd00610">
    <property type="entry name" value="OAT_like"/>
    <property type="match status" value="1"/>
</dbReference>
<dbReference type="InterPro" id="IPR050103">
    <property type="entry name" value="Class-III_PLP-dep_AT"/>
</dbReference>
<dbReference type="GO" id="GO:0008483">
    <property type="term" value="F:transaminase activity"/>
    <property type="evidence" value="ECO:0007669"/>
    <property type="project" value="UniProtKB-KW"/>
</dbReference>
<gene>
    <name evidence="6" type="ORF">GA0070604_2735</name>
</gene>
<keyword evidence="4 5" id="KW-0663">Pyridoxal phosphate</keyword>
<evidence type="ECO:0000313" key="7">
    <source>
        <dbReference type="Proteomes" id="UP000199696"/>
    </source>
</evidence>
<dbReference type="GO" id="GO:0030170">
    <property type="term" value="F:pyridoxal phosphate binding"/>
    <property type="evidence" value="ECO:0007669"/>
    <property type="project" value="InterPro"/>
</dbReference>
<dbReference type="SUPFAM" id="SSF53383">
    <property type="entry name" value="PLP-dependent transferases"/>
    <property type="match status" value="1"/>
</dbReference>
<keyword evidence="7" id="KW-1185">Reference proteome</keyword>
<dbReference type="Gene3D" id="3.40.640.10">
    <property type="entry name" value="Type I PLP-dependent aspartate aminotransferase-like (Major domain)"/>
    <property type="match status" value="1"/>
</dbReference>
<dbReference type="OrthoDB" id="4510254at2"/>
<evidence type="ECO:0000256" key="4">
    <source>
        <dbReference type="ARBA" id="ARBA00022898"/>
    </source>
</evidence>
<dbReference type="InterPro" id="IPR015422">
    <property type="entry name" value="PyrdxlP-dep_Trfase_small"/>
</dbReference>
<dbReference type="InterPro" id="IPR005814">
    <property type="entry name" value="Aminotrans_3"/>
</dbReference>
<comment type="cofactor">
    <cofactor evidence="1">
        <name>pyridoxal 5'-phosphate</name>
        <dbReference type="ChEBI" id="CHEBI:597326"/>
    </cofactor>
</comment>
<accession>A0A1C6UH32</accession>
<reference evidence="7" key="1">
    <citation type="submission" date="2016-06" db="EMBL/GenBank/DDBJ databases">
        <authorList>
            <person name="Varghese N."/>
            <person name="Submissions Spin"/>
        </authorList>
    </citation>
    <scope>NUCLEOTIDE SEQUENCE [LARGE SCALE GENOMIC DNA]</scope>
    <source>
        <strain evidence="7">DSM 44814</strain>
    </source>
</reference>
<evidence type="ECO:0000256" key="2">
    <source>
        <dbReference type="ARBA" id="ARBA00022576"/>
    </source>
</evidence>
<dbReference type="InterPro" id="IPR049704">
    <property type="entry name" value="Aminotrans_3_PPA_site"/>
</dbReference>
<dbReference type="Pfam" id="PF00202">
    <property type="entry name" value="Aminotran_3"/>
    <property type="match status" value="1"/>
</dbReference>
<comment type="similarity">
    <text evidence="5">Belongs to the class-III pyridoxal-phosphate-dependent aminotransferase family.</text>
</comment>
<evidence type="ECO:0000256" key="5">
    <source>
        <dbReference type="RuleBase" id="RU003560"/>
    </source>
</evidence>
<keyword evidence="2 6" id="KW-0032">Aminotransferase</keyword>
<evidence type="ECO:0000256" key="3">
    <source>
        <dbReference type="ARBA" id="ARBA00022679"/>
    </source>
</evidence>
<dbReference type="GO" id="GO:0042802">
    <property type="term" value="F:identical protein binding"/>
    <property type="evidence" value="ECO:0007669"/>
    <property type="project" value="TreeGrafter"/>
</dbReference>
<name>A0A1C6UH32_9ACTN</name>
<dbReference type="InterPro" id="IPR015421">
    <property type="entry name" value="PyrdxlP-dep_Trfase_major"/>
</dbReference>
<dbReference type="Gene3D" id="3.90.1150.10">
    <property type="entry name" value="Aspartate Aminotransferase, domain 1"/>
    <property type="match status" value="1"/>
</dbReference>